<dbReference type="GO" id="GO:0016747">
    <property type="term" value="F:acyltransferase activity, transferring groups other than amino-acyl groups"/>
    <property type="evidence" value="ECO:0007669"/>
    <property type="project" value="InterPro"/>
</dbReference>
<keyword evidence="3" id="KW-1133">Transmembrane helix</keyword>
<feature type="transmembrane region" description="Helical" evidence="3">
    <location>
        <begin position="213"/>
        <end position="233"/>
    </location>
</feature>
<dbReference type="GO" id="GO:0016020">
    <property type="term" value="C:membrane"/>
    <property type="evidence" value="ECO:0007669"/>
    <property type="project" value="TreeGrafter"/>
</dbReference>
<feature type="transmembrane region" description="Helical" evidence="3">
    <location>
        <begin position="280"/>
        <end position="302"/>
    </location>
</feature>
<keyword evidence="3" id="KW-0812">Transmembrane</keyword>
<dbReference type="InterPro" id="IPR002656">
    <property type="entry name" value="Acyl_transf_3_dom"/>
</dbReference>
<dbReference type="Pfam" id="PF01757">
    <property type="entry name" value="Acyl_transf_3"/>
    <property type="match status" value="1"/>
</dbReference>
<dbReference type="STRING" id="1742358.GCA_001439605_03346"/>
<comment type="similarity">
    <text evidence="2">Belongs to the acyltransferase 3 family.</text>
</comment>
<comment type="caution">
    <text evidence="5">The sequence shown here is derived from an EMBL/GenBank/DDBJ whole genome shotgun (WGS) entry which is preliminary data.</text>
</comment>
<gene>
    <name evidence="5" type="ORF">E0Y62_03670</name>
</gene>
<proteinExistence type="inferred from homology"/>
<dbReference type="GO" id="GO:0000271">
    <property type="term" value="P:polysaccharide biosynthetic process"/>
    <property type="evidence" value="ECO:0007669"/>
    <property type="project" value="TreeGrafter"/>
</dbReference>
<organism evidence="5 6">
    <name type="scientific">Cytobacillus praedii</name>
    <dbReference type="NCBI Taxonomy" id="1742358"/>
    <lineage>
        <taxon>Bacteria</taxon>
        <taxon>Bacillati</taxon>
        <taxon>Bacillota</taxon>
        <taxon>Bacilli</taxon>
        <taxon>Bacillales</taxon>
        <taxon>Bacillaceae</taxon>
        <taxon>Cytobacillus</taxon>
    </lineage>
</organism>
<keyword evidence="6" id="KW-1185">Reference proteome</keyword>
<dbReference type="EMBL" id="SJTH01000003">
    <property type="protein sequence ID" value="TCJ05781.1"/>
    <property type="molecule type" value="Genomic_DNA"/>
</dbReference>
<dbReference type="PANTHER" id="PTHR23028">
    <property type="entry name" value="ACETYLTRANSFERASE"/>
    <property type="match status" value="1"/>
</dbReference>
<protein>
    <submittedName>
        <fullName evidence="5">Acyltransferase</fullName>
    </submittedName>
</protein>
<dbReference type="InterPro" id="IPR050879">
    <property type="entry name" value="Acyltransferase_3"/>
</dbReference>
<dbReference type="RefSeq" id="WP_131236091.1">
    <property type="nucleotide sequence ID" value="NZ_SJTH01000003.1"/>
</dbReference>
<dbReference type="AlphaFoldDB" id="A0A4R1B354"/>
<evidence type="ECO:0000259" key="4">
    <source>
        <dbReference type="Pfam" id="PF01757"/>
    </source>
</evidence>
<reference evidence="5 6" key="1">
    <citation type="submission" date="2019-03" db="EMBL/GenBank/DDBJ databases">
        <authorList>
            <person name="Jensen L."/>
            <person name="Storgaard J."/>
            <person name="Sulaj E."/>
            <person name="Schramm A."/>
            <person name="Marshall I.P.G."/>
        </authorList>
    </citation>
    <scope>NUCLEOTIDE SEQUENCE [LARGE SCALE GENOMIC DNA]</scope>
    <source>
        <strain evidence="5 6">2017H2G3</strain>
    </source>
</reference>
<sequence>MRKHLNLIQFSRAFVPIFVILFHVKAFMMVYFHYNFLMLPDILKSGGVYYFFALSGFMAYYLYHNKFGNREVIKHFLYSRFIRIYPVYWIVTTAVFVVIMLFPSLAPEKQKGIGDIIYSFLLIPNGSNLVLDVAWSLVHTVFFYLIFTIVFFKKVKITIAATILWAVISLAFSIQLLSSPNILLNYLFNSYNLIFLTGIACAYIVLKVRLNLYVSWILAIIGVAGFPLSWINAQYGYTALNIEIATTIASVFIIIGFSSIDLQKDLKIPKVAQYLGDASFSIYLTHYYCISALTIIFLQPMFNPLSNIVIAILFITLSVICGCLVYSFIEKPINKKLKQVLKRNQRYESKSIVKELKENAQ</sequence>
<feature type="transmembrane region" description="Helical" evidence="3">
    <location>
        <begin position="159"/>
        <end position="177"/>
    </location>
</feature>
<feature type="transmembrane region" description="Helical" evidence="3">
    <location>
        <begin position="84"/>
        <end position="102"/>
    </location>
</feature>
<feature type="transmembrane region" description="Helical" evidence="3">
    <location>
        <begin position="12"/>
        <end position="34"/>
    </location>
</feature>
<evidence type="ECO:0000313" key="6">
    <source>
        <dbReference type="Proteomes" id="UP000293846"/>
    </source>
</evidence>
<name>A0A4R1B354_9BACI</name>
<keyword evidence="5" id="KW-0012">Acyltransferase</keyword>
<evidence type="ECO:0000256" key="2">
    <source>
        <dbReference type="ARBA" id="ARBA00007400"/>
    </source>
</evidence>
<feature type="domain" description="Acyltransferase 3" evidence="4">
    <location>
        <begin position="12"/>
        <end position="326"/>
    </location>
</feature>
<keyword evidence="3" id="KW-0472">Membrane</keyword>
<accession>A0A4R1B354</accession>
<feature type="transmembrane region" description="Helical" evidence="3">
    <location>
        <begin position="308"/>
        <end position="329"/>
    </location>
</feature>
<feature type="transmembrane region" description="Helical" evidence="3">
    <location>
        <begin position="133"/>
        <end position="152"/>
    </location>
</feature>
<dbReference type="Proteomes" id="UP000293846">
    <property type="component" value="Unassembled WGS sequence"/>
</dbReference>
<evidence type="ECO:0000256" key="1">
    <source>
        <dbReference type="ARBA" id="ARBA00004370"/>
    </source>
</evidence>
<feature type="transmembrane region" description="Helical" evidence="3">
    <location>
        <begin position="239"/>
        <end position="260"/>
    </location>
</feature>
<feature type="transmembrane region" description="Helical" evidence="3">
    <location>
        <begin position="183"/>
        <end position="206"/>
    </location>
</feature>
<comment type="subcellular location">
    <subcellularLocation>
        <location evidence="1">Membrane</location>
    </subcellularLocation>
</comment>
<evidence type="ECO:0000256" key="3">
    <source>
        <dbReference type="SAM" id="Phobius"/>
    </source>
</evidence>
<keyword evidence="5" id="KW-0808">Transferase</keyword>
<evidence type="ECO:0000313" key="5">
    <source>
        <dbReference type="EMBL" id="TCJ05781.1"/>
    </source>
</evidence>
<dbReference type="OrthoDB" id="290051at2"/>
<feature type="transmembrane region" description="Helical" evidence="3">
    <location>
        <begin position="46"/>
        <end position="63"/>
    </location>
</feature>
<dbReference type="PANTHER" id="PTHR23028:SF131">
    <property type="entry name" value="BLR2367 PROTEIN"/>
    <property type="match status" value="1"/>
</dbReference>